<dbReference type="GO" id="GO:0005524">
    <property type="term" value="F:ATP binding"/>
    <property type="evidence" value="ECO:0007669"/>
    <property type="project" value="UniProtKB-KW"/>
</dbReference>
<dbReference type="Gene3D" id="3.30.300.30">
    <property type="match status" value="1"/>
</dbReference>
<dbReference type="GO" id="GO:0005777">
    <property type="term" value="C:peroxisome"/>
    <property type="evidence" value="ECO:0007669"/>
    <property type="project" value="TreeGrafter"/>
</dbReference>
<dbReference type="Pfam" id="PF00501">
    <property type="entry name" value="AMP-binding"/>
    <property type="match status" value="1"/>
</dbReference>
<dbReference type="InterPro" id="IPR045851">
    <property type="entry name" value="AMP-bd_C_sf"/>
</dbReference>
<dbReference type="EC" id="6.2.1.12" evidence="2"/>
<name>A0AAV8ECX0_9POAL</name>
<evidence type="ECO:0000256" key="5">
    <source>
        <dbReference type="ARBA" id="ARBA00022840"/>
    </source>
</evidence>
<feature type="transmembrane region" description="Helical" evidence="9">
    <location>
        <begin position="253"/>
        <end position="276"/>
    </location>
</feature>
<comment type="caution">
    <text evidence="12">The sequence shown here is derived from an EMBL/GenBank/DDBJ whole genome shotgun (WGS) entry which is preliminary data.</text>
</comment>
<dbReference type="PROSITE" id="PS00455">
    <property type="entry name" value="AMP_BINDING"/>
    <property type="match status" value="1"/>
</dbReference>
<organism evidence="12 13">
    <name type="scientific">Rhynchospora pubera</name>
    <dbReference type="NCBI Taxonomy" id="906938"/>
    <lineage>
        <taxon>Eukaryota</taxon>
        <taxon>Viridiplantae</taxon>
        <taxon>Streptophyta</taxon>
        <taxon>Embryophyta</taxon>
        <taxon>Tracheophyta</taxon>
        <taxon>Spermatophyta</taxon>
        <taxon>Magnoliopsida</taxon>
        <taxon>Liliopsida</taxon>
        <taxon>Poales</taxon>
        <taxon>Cyperaceae</taxon>
        <taxon>Cyperoideae</taxon>
        <taxon>Rhynchosporeae</taxon>
        <taxon>Rhynchospora</taxon>
    </lineage>
</organism>
<dbReference type="Pfam" id="PF13193">
    <property type="entry name" value="AMP-binding_C"/>
    <property type="match status" value="1"/>
</dbReference>
<keyword evidence="13" id="KW-1185">Reference proteome</keyword>
<proteinExistence type="inferred from homology"/>
<keyword evidence="4" id="KW-0547">Nucleotide-binding</keyword>
<evidence type="ECO:0000256" key="7">
    <source>
        <dbReference type="ARBA" id="ARBA00034223"/>
    </source>
</evidence>
<accession>A0AAV8ECX0</accession>
<feature type="domain" description="AMP-dependent synthetase/ligase" evidence="10">
    <location>
        <begin position="52"/>
        <end position="416"/>
    </location>
</feature>
<keyword evidence="5" id="KW-0067">ATP-binding</keyword>
<dbReference type="Gene3D" id="3.40.50.12780">
    <property type="entry name" value="N-terminal domain of ligase-like"/>
    <property type="match status" value="1"/>
</dbReference>
<evidence type="ECO:0000259" key="10">
    <source>
        <dbReference type="Pfam" id="PF00501"/>
    </source>
</evidence>
<gene>
    <name evidence="12" type="ORF">LUZ62_062431</name>
</gene>
<dbReference type="AlphaFoldDB" id="A0AAV8ECX0"/>
<evidence type="ECO:0000256" key="3">
    <source>
        <dbReference type="ARBA" id="ARBA00022598"/>
    </source>
</evidence>
<evidence type="ECO:0000259" key="11">
    <source>
        <dbReference type="Pfam" id="PF13193"/>
    </source>
</evidence>
<comment type="catalytic activity">
    <reaction evidence="7">
        <text>(E)-4-coumaroyl-AMP + CoA = (E)-4-coumaroyl-CoA + AMP + H(+)</text>
        <dbReference type="Rhea" id="RHEA:72423"/>
        <dbReference type="ChEBI" id="CHEBI:15378"/>
        <dbReference type="ChEBI" id="CHEBI:57287"/>
        <dbReference type="ChEBI" id="CHEBI:85008"/>
        <dbReference type="ChEBI" id="CHEBI:192348"/>
        <dbReference type="ChEBI" id="CHEBI:456215"/>
    </reaction>
    <physiologicalReaction direction="left-to-right" evidence="7">
        <dbReference type="Rhea" id="RHEA:72424"/>
    </physiologicalReaction>
</comment>
<keyword evidence="9" id="KW-0472">Membrane</keyword>
<dbReference type="GO" id="GO:0106290">
    <property type="term" value="F:trans-cinnamate-CoA ligase activity"/>
    <property type="evidence" value="ECO:0007669"/>
    <property type="project" value="UniProtKB-ARBA"/>
</dbReference>
<dbReference type="InterPro" id="IPR025110">
    <property type="entry name" value="AMP-bd_C"/>
</dbReference>
<evidence type="ECO:0000256" key="8">
    <source>
        <dbReference type="ARBA" id="ARBA00034252"/>
    </source>
</evidence>
<comment type="catalytic activity">
    <reaction evidence="8">
        <text>(E)-4-coumarate + ATP + CoA = (E)-4-coumaroyl-CoA + AMP + diphosphate</text>
        <dbReference type="Rhea" id="RHEA:19641"/>
        <dbReference type="ChEBI" id="CHEBI:12876"/>
        <dbReference type="ChEBI" id="CHEBI:30616"/>
        <dbReference type="ChEBI" id="CHEBI:33019"/>
        <dbReference type="ChEBI" id="CHEBI:57287"/>
        <dbReference type="ChEBI" id="CHEBI:85008"/>
        <dbReference type="ChEBI" id="CHEBI:456215"/>
        <dbReference type="EC" id="6.2.1.12"/>
    </reaction>
    <physiologicalReaction direction="left-to-right" evidence="8">
        <dbReference type="Rhea" id="RHEA:19642"/>
    </physiologicalReaction>
</comment>
<comment type="catalytic activity">
    <reaction evidence="6">
        <text>(E)-4-coumarate + ATP + H(+) = (E)-4-coumaroyl-AMP + diphosphate</text>
        <dbReference type="Rhea" id="RHEA:72419"/>
        <dbReference type="ChEBI" id="CHEBI:12876"/>
        <dbReference type="ChEBI" id="CHEBI:15378"/>
        <dbReference type="ChEBI" id="CHEBI:30616"/>
        <dbReference type="ChEBI" id="CHEBI:33019"/>
        <dbReference type="ChEBI" id="CHEBI:192348"/>
    </reaction>
    <physiologicalReaction direction="left-to-right" evidence="6">
        <dbReference type="Rhea" id="RHEA:72420"/>
    </physiologicalReaction>
</comment>
<keyword evidence="9" id="KW-1133">Transmembrane helix</keyword>
<dbReference type="PANTHER" id="PTHR24096">
    <property type="entry name" value="LONG-CHAIN-FATTY-ACID--COA LIGASE"/>
    <property type="match status" value="1"/>
</dbReference>
<evidence type="ECO:0000313" key="13">
    <source>
        <dbReference type="Proteomes" id="UP001140206"/>
    </source>
</evidence>
<dbReference type="InterPro" id="IPR000873">
    <property type="entry name" value="AMP-dep_synth/lig_dom"/>
</dbReference>
<evidence type="ECO:0000256" key="6">
    <source>
        <dbReference type="ARBA" id="ARBA00034219"/>
    </source>
</evidence>
<sequence>MLSEEHATSGYETSTGIYHSLLPLPTHLPLHSSAVLSLPSYLFSLPLPSLSHPCFIDASTGTTLTFTSLRHLVSLAASRLLSNHGLKPHDVVLLVAPNSLYFPVVSLAILSIGAILSPANPLLTRSEFESQITDCSPSLIITTKSLSSKMSNLIPNPLLFIEDFISDLLTNPKPTVQAPLKLPYECIKTSDPAVLMYSSGTTGKSKGVICTHANLISMTHVLSHVWGGTGTGTGNGAGTDTGTRDVYACVLPLFHMFGFSVFVMGVLATGATSVIVPDRFTPDRLMEAVRKYSVTRVPVVPPMVVMMTRKGHVAGGGGIGSLKEVISSGAPLAREHMERFALCFPGVRLSQCYGLTETSGPVTLCDGVEVLLHTSIGRVIPTMEAKIMDISSGESLAPNNIGELCLRGPSVMQGYLRNKEATSLAIDKDGWLSTGDLCYIDSHGCVYVVDRIKELIKYKAYQVAPAELEEILSSHQEIQDVAVTSHPDEEAGEIPMACVVRKSGSKIKEIDIIAFMRDKVAPYKKIRKVIFLDSIPRSPSGKILRWHLRSRISNLNKIDVQARL</sequence>
<keyword evidence="3 12" id="KW-0436">Ligase</keyword>
<dbReference type="Proteomes" id="UP001140206">
    <property type="component" value="Chromosome 3"/>
</dbReference>
<evidence type="ECO:0000313" key="12">
    <source>
        <dbReference type="EMBL" id="KAJ4778174.1"/>
    </source>
</evidence>
<evidence type="ECO:0000256" key="2">
    <source>
        <dbReference type="ARBA" id="ARBA00012959"/>
    </source>
</evidence>
<dbReference type="InterPro" id="IPR042099">
    <property type="entry name" value="ANL_N_sf"/>
</dbReference>
<dbReference type="GO" id="GO:0009698">
    <property type="term" value="P:phenylpropanoid metabolic process"/>
    <property type="evidence" value="ECO:0007669"/>
    <property type="project" value="UniProtKB-ARBA"/>
</dbReference>
<dbReference type="SUPFAM" id="SSF56801">
    <property type="entry name" value="Acetyl-CoA synthetase-like"/>
    <property type="match status" value="1"/>
</dbReference>
<reference evidence="12" key="1">
    <citation type="submission" date="2022-08" db="EMBL/GenBank/DDBJ databases">
        <authorList>
            <person name="Marques A."/>
        </authorList>
    </citation>
    <scope>NUCLEOTIDE SEQUENCE</scope>
    <source>
        <strain evidence="12">RhyPub2mFocal</strain>
        <tissue evidence="12">Leaves</tissue>
    </source>
</reference>
<dbReference type="InterPro" id="IPR020845">
    <property type="entry name" value="AMP-binding_CS"/>
</dbReference>
<evidence type="ECO:0000256" key="4">
    <source>
        <dbReference type="ARBA" id="ARBA00022741"/>
    </source>
</evidence>
<dbReference type="EMBL" id="JAMFTS010000003">
    <property type="protein sequence ID" value="KAJ4778174.1"/>
    <property type="molecule type" value="Genomic_DNA"/>
</dbReference>
<dbReference type="PANTHER" id="PTHR24096:SF338">
    <property type="entry name" value="4-COUMARATE--COA LIGASE-LIKE 8-RELATED"/>
    <property type="match status" value="1"/>
</dbReference>
<protein>
    <recommendedName>
        <fullName evidence="2">4-coumarate--CoA ligase</fullName>
        <ecNumber evidence="2">6.2.1.12</ecNumber>
    </recommendedName>
</protein>
<dbReference type="GO" id="GO:0016207">
    <property type="term" value="F:4-coumarate-CoA ligase activity"/>
    <property type="evidence" value="ECO:0007669"/>
    <property type="project" value="UniProtKB-EC"/>
</dbReference>
<feature type="domain" description="AMP-binding enzyme C-terminal" evidence="11">
    <location>
        <begin position="467"/>
        <end position="542"/>
    </location>
</feature>
<comment type="similarity">
    <text evidence="1">Belongs to the ATP-dependent AMP-binding enzyme family.</text>
</comment>
<keyword evidence="9" id="KW-0812">Transmembrane</keyword>
<evidence type="ECO:0000256" key="1">
    <source>
        <dbReference type="ARBA" id="ARBA00006432"/>
    </source>
</evidence>
<dbReference type="FunFam" id="3.30.300.30:FF:000007">
    <property type="entry name" value="4-coumarate--CoA ligase 2"/>
    <property type="match status" value="1"/>
</dbReference>
<evidence type="ECO:0000256" key="9">
    <source>
        <dbReference type="SAM" id="Phobius"/>
    </source>
</evidence>